<dbReference type="STRING" id="10195.A0A3M7R9D6"/>
<evidence type="ECO:0000313" key="2">
    <source>
        <dbReference type="EMBL" id="RNA20233.1"/>
    </source>
</evidence>
<dbReference type="InterPro" id="IPR012340">
    <property type="entry name" value="NA-bd_OB-fold"/>
</dbReference>
<evidence type="ECO:0000256" key="1">
    <source>
        <dbReference type="SAM" id="Coils"/>
    </source>
</evidence>
<organism evidence="2 3">
    <name type="scientific">Brachionus plicatilis</name>
    <name type="common">Marine rotifer</name>
    <name type="synonym">Brachionus muelleri</name>
    <dbReference type="NCBI Taxonomy" id="10195"/>
    <lineage>
        <taxon>Eukaryota</taxon>
        <taxon>Metazoa</taxon>
        <taxon>Spiralia</taxon>
        <taxon>Gnathifera</taxon>
        <taxon>Rotifera</taxon>
        <taxon>Eurotatoria</taxon>
        <taxon>Monogononta</taxon>
        <taxon>Pseudotrocha</taxon>
        <taxon>Ploima</taxon>
        <taxon>Brachionidae</taxon>
        <taxon>Brachionus</taxon>
    </lineage>
</organism>
<dbReference type="Gene3D" id="2.40.50.140">
    <property type="entry name" value="Nucleic acid-binding proteins"/>
    <property type="match status" value="1"/>
</dbReference>
<keyword evidence="1" id="KW-0175">Coiled coil</keyword>
<protein>
    <submittedName>
        <fullName evidence="2">Cold shock domain-containing E1-like isoform X1</fullName>
    </submittedName>
</protein>
<sequence>MTSGKIENALWKKLQGEISDGNVLVQDGKMTNVPSSEKHQISLNELMSHGQTSLNNVNTLHNLNELLIHKNQNQFLNRMNQNLNQREIGTIEKMMNGYGLIRCLNRDSGLFFQYNSNLDVFKTGDFVEFNESVDKNNKQIAVNLVKISSNDPRISNQVNLKDLLQAQNQVFNQQQSNYENLLNELKKFKIQQQVQSGPNLNLLNKENFFNQSINANQQNNLLNMAKLTGLHQSSSLPDFKSLGSEYNEGTIAIAANQHQNPFEVKNRIEKKNSISDKDIKKYLDEEKKNFFNQMIDIMIIDDKLII</sequence>
<comment type="caution">
    <text evidence="2">The sequence shown here is derived from an EMBL/GenBank/DDBJ whole genome shotgun (WGS) entry which is preliminary data.</text>
</comment>
<dbReference type="Proteomes" id="UP000276133">
    <property type="component" value="Unassembled WGS sequence"/>
</dbReference>
<name>A0A3M7R9D6_BRAPC</name>
<accession>A0A3M7R9D6</accession>
<dbReference type="SUPFAM" id="SSF50249">
    <property type="entry name" value="Nucleic acid-binding proteins"/>
    <property type="match status" value="1"/>
</dbReference>
<reference evidence="2 3" key="1">
    <citation type="journal article" date="2018" name="Sci. Rep.">
        <title>Genomic signatures of local adaptation to the degree of environmental predictability in rotifers.</title>
        <authorList>
            <person name="Franch-Gras L."/>
            <person name="Hahn C."/>
            <person name="Garcia-Roger E.M."/>
            <person name="Carmona M.J."/>
            <person name="Serra M."/>
            <person name="Gomez A."/>
        </authorList>
    </citation>
    <scope>NUCLEOTIDE SEQUENCE [LARGE SCALE GENOMIC DNA]</scope>
    <source>
        <strain evidence="2">HYR1</strain>
    </source>
</reference>
<gene>
    <name evidence="2" type="ORF">BpHYR1_047407</name>
</gene>
<feature type="coiled-coil region" evidence="1">
    <location>
        <begin position="164"/>
        <end position="191"/>
    </location>
</feature>
<dbReference type="EMBL" id="REGN01003895">
    <property type="protein sequence ID" value="RNA20233.1"/>
    <property type="molecule type" value="Genomic_DNA"/>
</dbReference>
<proteinExistence type="predicted"/>
<keyword evidence="3" id="KW-1185">Reference proteome</keyword>
<dbReference type="AlphaFoldDB" id="A0A3M7R9D6"/>
<evidence type="ECO:0000313" key="3">
    <source>
        <dbReference type="Proteomes" id="UP000276133"/>
    </source>
</evidence>
<dbReference type="OrthoDB" id="74319at2759"/>